<dbReference type="PROSITE" id="PS51257">
    <property type="entry name" value="PROKAR_LIPOPROTEIN"/>
    <property type="match status" value="1"/>
</dbReference>
<dbReference type="EMBL" id="MLJW01000124">
    <property type="protein sequence ID" value="OIQ98061.1"/>
    <property type="molecule type" value="Genomic_DNA"/>
</dbReference>
<dbReference type="PANTHER" id="PTHR33446">
    <property type="entry name" value="PROTEIN TONB-RELATED"/>
    <property type="match status" value="1"/>
</dbReference>
<evidence type="ECO:0000256" key="7">
    <source>
        <dbReference type="ARBA" id="ARBA00022927"/>
    </source>
</evidence>
<evidence type="ECO:0000259" key="10">
    <source>
        <dbReference type="PROSITE" id="PS52015"/>
    </source>
</evidence>
<dbReference type="Gene3D" id="3.30.1150.10">
    <property type="match status" value="2"/>
</dbReference>
<dbReference type="PROSITE" id="PS52015">
    <property type="entry name" value="TONB_CTD"/>
    <property type="match status" value="2"/>
</dbReference>
<dbReference type="GO" id="GO:0015031">
    <property type="term" value="P:protein transport"/>
    <property type="evidence" value="ECO:0007669"/>
    <property type="project" value="UniProtKB-KW"/>
</dbReference>
<protein>
    <submittedName>
        <fullName evidence="11">Transport protein TonB</fullName>
    </submittedName>
</protein>
<evidence type="ECO:0000256" key="3">
    <source>
        <dbReference type="ARBA" id="ARBA00022448"/>
    </source>
</evidence>
<dbReference type="InterPro" id="IPR037682">
    <property type="entry name" value="TonB_C"/>
</dbReference>
<comment type="subcellular location">
    <subcellularLocation>
        <location evidence="1">Cell inner membrane</location>
        <topology evidence="1">Single-pass membrane protein</topology>
        <orientation evidence="1">Periplasmic side</orientation>
    </subcellularLocation>
</comment>
<reference evidence="11" key="1">
    <citation type="submission" date="2016-10" db="EMBL/GenBank/DDBJ databases">
        <title>Sequence of Gallionella enrichment culture.</title>
        <authorList>
            <person name="Poehlein A."/>
            <person name="Muehling M."/>
            <person name="Daniel R."/>
        </authorList>
    </citation>
    <scope>NUCLEOTIDE SEQUENCE</scope>
</reference>
<dbReference type="Pfam" id="PF03544">
    <property type="entry name" value="TonB_C"/>
    <property type="match status" value="2"/>
</dbReference>
<dbReference type="NCBIfam" id="TIGR01352">
    <property type="entry name" value="tonB_Cterm"/>
    <property type="match status" value="2"/>
</dbReference>
<feature type="domain" description="TonB C-terminal" evidence="10">
    <location>
        <begin position="46"/>
        <end position="141"/>
    </location>
</feature>
<name>A0A1J5SCW9_9ZZZZ</name>
<organism evidence="11">
    <name type="scientific">mine drainage metagenome</name>
    <dbReference type="NCBI Taxonomy" id="410659"/>
    <lineage>
        <taxon>unclassified sequences</taxon>
        <taxon>metagenomes</taxon>
        <taxon>ecological metagenomes</taxon>
    </lineage>
</organism>
<evidence type="ECO:0000256" key="9">
    <source>
        <dbReference type="ARBA" id="ARBA00023136"/>
    </source>
</evidence>
<proteinExistence type="inferred from homology"/>
<dbReference type="InterPro" id="IPR051045">
    <property type="entry name" value="TonB-dependent_transducer"/>
</dbReference>
<evidence type="ECO:0000256" key="6">
    <source>
        <dbReference type="ARBA" id="ARBA00022692"/>
    </source>
</evidence>
<gene>
    <name evidence="11" type="ORF">GALL_199820</name>
</gene>
<keyword evidence="5" id="KW-0997">Cell inner membrane</keyword>
<dbReference type="GO" id="GO:0055085">
    <property type="term" value="P:transmembrane transport"/>
    <property type="evidence" value="ECO:0007669"/>
    <property type="project" value="InterPro"/>
</dbReference>
<sequence>MLPPRLRFHSLILNSRGAAYLLLALMFGAVSGACATNPGKPVPHGKEDQAPVPIYQCGPVYPFDMRARGITGVVKVYFEVDALGNSHVLKTWGGAGPSMSQAAADAVAKWRFKPGILHGEAVATRMIVPINFSLSSSMDRSGKQVPIPLVQQQPVFPIEKRLRGVRAVVRVVFVVDVNGRCIVQGVEGRPDPLFATAAIEAVSKWKFQPGSIAGRQVAMRLVVPVVFEPNRDRIAKPAKVAPPTS</sequence>
<dbReference type="InterPro" id="IPR006260">
    <property type="entry name" value="TonB/TolA_C"/>
</dbReference>
<feature type="domain" description="TonB C-terminal" evidence="10">
    <location>
        <begin position="141"/>
        <end position="236"/>
    </location>
</feature>
<evidence type="ECO:0000256" key="5">
    <source>
        <dbReference type="ARBA" id="ARBA00022519"/>
    </source>
</evidence>
<keyword evidence="7" id="KW-0653">Protein transport</keyword>
<comment type="caution">
    <text evidence="11">The sequence shown here is derived from an EMBL/GenBank/DDBJ whole genome shotgun (WGS) entry which is preliminary data.</text>
</comment>
<evidence type="ECO:0000256" key="4">
    <source>
        <dbReference type="ARBA" id="ARBA00022475"/>
    </source>
</evidence>
<evidence type="ECO:0000256" key="1">
    <source>
        <dbReference type="ARBA" id="ARBA00004383"/>
    </source>
</evidence>
<evidence type="ECO:0000256" key="2">
    <source>
        <dbReference type="ARBA" id="ARBA00006555"/>
    </source>
</evidence>
<evidence type="ECO:0000256" key="8">
    <source>
        <dbReference type="ARBA" id="ARBA00022989"/>
    </source>
</evidence>
<keyword evidence="6" id="KW-0812">Transmembrane</keyword>
<dbReference type="SUPFAM" id="SSF74653">
    <property type="entry name" value="TolA/TonB C-terminal domain"/>
    <property type="match status" value="2"/>
</dbReference>
<accession>A0A1J5SCW9</accession>
<dbReference type="AlphaFoldDB" id="A0A1J5SCW9"/>
<keyword evidence="4" id="KW-1003">Cell membrane</keyword>
<keyword evidence="9" id="KW-0472">Membrane</keyword>
<keyword evidence="8" id="KW-1133">Transmembrane helix</keyword>
<dbReference type="GO" id="GO:0005886">
    <property type="term" value="C:plasma membrane"/>
    <property type="evidence" value="ECO:0007669"/>
    <property type="project" value="UniProtKB-SubCell"/>
</dbReference>
<evidence type="ECO:0000313" key="11">
    <source>
        <dbReference type="EMBL" id="OIQ98061.1"/>
    </source>
</evidence>
<comment type="similarity">
    <text evidence="2">Belongs to the TonB family.</text>
</comment>
<keyword evidence="3" id="KW-0813">Transport</keyword>